<evidence type="ECO:0000256" key="1">
    <source>
        <dbReference type="SAM" id="SignalP"/>
    </source>
</evidence>
<accession>A0A845AS31</accession>
<proteinExistence type="predicted"/>
<dbReference type="RefSeq" id="WP_160779550.1">
    <property type="nucleotide sequence ID" value="NZ_BAAAZF010000001.1"/>
</dbReference>
<feature type="signal peptide" evidence="1">
    <location>
        <begin position="1"/>
        <end position="20"/>
    </location>
</feature>
<keyword evidence="3" id="KW-1185">Reference proteome</keyword>
<reference evidence="2 3" key="1">
    <citation type="submission" date="2019-12" db="EMBL/GenBank/DDBJ databases">
        <title>Genomic-based taxomic classification of the family Erythrobacteraceae.</title>
        <authorList>
            <person name="Xu L."/>
        </authorList>
    </citation>
    <scope>NUCLEOTIDE SEQUENCE [LARGE SCALE GENOMIC DNA]</scope>
    <source>
        <strain evidence="2 3">JCM 16677</strain>
    </source>
</reference>
<dbReference type="AlphaFoldDB" id="A0A845AS31"/>
<evidence type="ECO:0000313" key="2">
    <source>
        <dbReference type="EMBL" id="MXP32187.1"/>
    </source>
</evidence>
<protein>
    <submittedName>
        <fullName evidence="2">Uncharacterized protein</fullName>
    </submittedName>
</protein>
<keyword evidence="1" id="KW-0732">Signal</keyword>
<dbReference type="EMBL" id="WTYE01000001">
    <property type="protein sequence ID" value="MXP32187.1"/>
    <property type="molecule type" value="Genomic_DNA"/>
</dbReference>
<gene>
    <name evidence="2" type="ORF">GRI94_10185</name>
</gene>
<comment type="caution">
    <text evidence="2">The sequence shown here is derived from an EMBL/GenBank/DDBJ whole genome shotgun (WGS) entry which is preliminary data.</text>
</comment>
<sequence length="147" mass="15839">MRSLLFFGSLVSLAAGGVAAQSGIAIERSVYLQREEVRNGQTVRALEPASNLRKGDTVVLMLQWDAPGRDESFVVSSRVPRDLAFQRSGGHSPQVSIDGGRNWGALGTMVVGTRRASPEDVTHLRWKVSEADAAIGRGVMSYSAIVR</sequence>
<name>A0A845AS31_9SPHN</name>
<organism evidence="2 3">
    <name type="scientific">Parerythrobacter jejuensis</name>
    <dbReference type="NCBI Taxonomy" id="795812"/>
    <lineage>
        <taxon>Bacteria</taxon>
        <taxon>Pseudomonadati</taxon>
        <taxon>Pseudomonadota</taxon>
        <taxon>Alphaproteobacteria</taxon>
        <taxon>Sphingomonadales</taxon>
        <taxon>Erythrobacteraceae</taxon>
        <taxon>Parerythrobacter</taxon>
    </lineage>
</organism>
<dbReference type="Proteomes" id="UP000446786">
    <property type="component" value="Unassembled WGS sequence"/>
</dbReference>
<dbReference type="OrthoDB" id="7428387at2"/>
<feature type="chain" id="PRO_5032961225" evidence="1">
    <location>
        <begin position="21"/>
        <end position="147"/>
    </location>
</feature>
<evidence type="ECO:0000313" key="3">
    <source>
        <dbReference type="Proteomes" id="UP000446786"/>
    </source>
</evidence>